<organism evidence="1">
    <name type="scientific">marine sediment metagenome</name>
    <dbReference type="NCBI Taxonomy" id="412755"/>
    <lineage>
        <taxon>unclassified sequences</taxon>
        <taxon>metagenomes</taxon>
        <taxon>ecological metagenomes</taxon>
    </lineage>
</organism>
<name>X1GND5_9ZZZZ</name>
<proteinExistence type="predicted"/>
<protein>
    <submittedName>
        <fullName evidence="1">Uncharacterized protein</fullName>
    </submittedName>
</protein>
<feature type="non-terminal residue" evidence="1">
    <location>
        <position position="43"/>
    </location>
</feature>
<reference evidence="1" key="1">
    <citation type="journal article" date="2014" name="Front. Microbiol.">
        <title>High frequency of phylogenetically diverse reductive dehalogenase-homologous genes in deep subseafloor sedimentary metagenomes.</title>
        <authorList>
            <person name="Kawai M."/>
            <person name="Futagami T."/>
            <person name="Toyoda A."/>
            <person name="Takaki Y."/>
            <person name="Nishi S."/>
            <person name="Hori S."/>
            <person name="Arai W."/>
            <person name="Tsubouchi T."/>
            <person name="Morono Y."/>
            <person name="Uchiyama I."/>
            <person name="Ito T."/>
            <person name="Fujiyama A."/>
            <person name="Inagaki F."/>
            <person name="Takami H."/>
        </authorList>
    </citation>
    <scope>NUCLEOTIDE SEQUENCE</scope>
    <source>
        <strain evidence="1">Expedition CK06-06</strain>
    </source>
</reference>
<gene>
    <name evidence="1" type="ORF">S03H2_27157</name>
</gene>
<sequence length="43" mass="4721">MEVFGDEGIGITLVKEIAKANYTVEILSYLLLAPRGISIPEKK</sequence>
<dbReference type="AlphaFoldDB" id="X1GND5"/>
<evidence type="ECO:0000313" key="1">
    <source>
        <dbReference type="EMBL" id="GAH58697.1"/>
    </source>
</evidence>
<dbReference type="EMBL" id="BARU01016128">
    <property type="protein sequence ID" value="GAH58697.1"/>
    <property type="molecule type" value="Genomic_DNA"/>
</dbReference>
<accession>X1GND5</accession>
<comment type="caution">
    <text evidence="1">The sequence shown here is derived from an EMBL/GenBank/DDBJ whole genome shotgun (WGS) entry which is preliminary data.</text>
</comment>